<feature type="compositionally biased region" description="Basic residues" evidence="1">
    <location>
        <begin position="327"/>
        <end position="340"/>
    </location>
</feature>
<evidence type="ECO:0000259" key="2">
    <source>
        <dbReference type="Pfam" id="PF03184"/>
    </source>
</evidence>
<dbReference type="Pfam" id="PF03184">
    <property type="entry name" value="DDE_1"/>
    <property type="match status" value="1"/>
</dbReference>
<name>A0ABQ9ED62_TEGGR</name>
<accession>A0ABQ9ED62</accession>
<proteinExistence type="predicted"/>
<protein>
    <recommendedName>
        <fullName evidence="2">DDE-1 domain-containing protein</fullName>
    </recommendedName>
</protein>
<reference evidence="3 4" key="1">
    <citation type="submission" date="2022-12" db="EMBL/GenBank/DDBJ databases">
        <title>Chromosome-level genome of Tegillarca granosa.</title>
        <authorList>
            <person name="Kim J."/>
        </authorList>
    </citation>
    <scope>NUCLEOTIDE SEQUENCE [LARGE SCALE GENOMIC DNA]</scope>
    <source>
        <strain evidence="3">Teg-2019</strain>
        <tissue evidence="3">Adductor muscle</tissue>
    </source>
</reference>
<keyword evidence="4" id="KW-1185">Reference proteome</keyword>
<dbReference type="EMBL" id="JARBDR010000918">
    <property type="protein sequence ID" value="KAJ8301817.1"/>
    <property type="molecule type" value="Genomic_DNA"/>
</dbReference>
<gene>
    <name evidence="3" type="ORF">KUTeg_020804</name>
</gene>
<organism evidence="3 4">
    <name type="scientific">Tegillarca granosa</name>
    <name type="common">Malaysian cockle</name>
    <name type="synonym">Anadara granosa</name>
    <dbReference type="NCBI Taxonomy" id="220873"/>
    <lineage>
        <taxon>Eukaryota</taxon>
        <taxon>Metazoa</taxon>
        <taxon>Spiralia</taxon>
        <taxon>Lophotrochozoa</taxon>
        <taxon>Mollusca</taxon>
        <taxon>Bivalvia</taxon>
        <taxon>Autobranchia</taxon>
        <taxon>Pteriomorphia</taxon>
        <taxon>Arcoida</taxon>
        <taxon>Arcoidea</taxon>
        <taxon>Arcidae</taxon>
        <taxon>Tegillarca</taxon>
    </lineage>
</organism>
<dbReference type="InterPro" id="IPR004875">
    <property type="entry name" value="DDE_SF_endonuclease_dom"/>
</dbReference>
<comment type="caution">
    <text evidence="3">The sequence shown here is derived from an EMBL/GenBank/DDBJ whole genome shotgun (WGS) entry which is preliminary data.</text>
</comment>
<evidence type="ECO:0000256" key="1">
    <source>
        <dbReference type="SAM" id="MobiDB-lite"/>
    </source>
</evidence>
<feature type="domain" description="DDE-1" evidence="2">
    <location>
        <begin position="2"/>
        <end position="143"/>
    </location>
</feature>
<dbReference type="Proteomes" id="UP001217089">
    <property type="component" value="Unassembled WGS sequence"/>
</dbReference>
<feature type="region of interest" description="Disordered" evidence="1">
    <location>
        <begin position="297"/>
        <end position="341"/>
    </location>
</feature>
<sequence>MTCVNAAGDDIPALIIVKGLTEKALRAYNISEGPVGAKYRYQKKARMEDVLGVSWFQDHFLKHCGPECPQIIILNSHSSHETLCLIEAARDNEISLFALHPHTTKYLNFLYKTVLGPFQREYNKQCTDFMSMAPNNLITKWEWPRIFKQAYTKTVNSVNITKGFEVCGIFPFNPNKIPESAFALSLAFVNPVLPSSSSVAFSPEEPENTNYISQTISSDKSTENVIIATADEHGNEALLELIKSGQLDVIAHDENENLTVSLENPPQICINSDSTTKMPASRNTEIKNVFHLPVTSEIKSPNIKNKKKLTKKEQKERNEREKEERKIKRMEKKEKKHRLAMYKCYDKSQEVKKIRNSNE</sequence>
<evidence type="ECO:0000313" key="4">
    <source>
        <dbReference type="Proteomes" id="UP001217089"/>
    </source>
</evidence>
<feature type="compositionally biased region" description="Basic and acidic residues" evidence="1">
    <location>
        <begin position="311"/>
        <end position="326"/>
    </location>
</feature>
<evidence type="ECO:0000313" key="3">
    <source>
        <dbReference type="EMBL" id="KAJ8301817.1"/>
    </source>
</evidence>